<gene>
    <name evidence="2" type="ORF">SAMN04489745_3442</name>
    <name evidence="3" type="ORF">SAMN04489745_3562</name>
</gene>
<dbReference type="RefSeq" id="WP_254780624.1">
    <property type="nucleotide sequence ID" value="NZ_FNSN01000004.1"/>
</dbReference>
<evidence type="ECO:0000259" key="1">
    <source>
        <dbReference type="Pfam" id="PF12728"/>
    </source>
</evidence>
<proteinExistence type="predicted"/>
<dbReference type="STRING" id="156980.SAMN04489745_3442"/>
<dbReference type="AlphaFoldDB" id="A0A1H4WU43"/>
<dbReference type="InterPro" id="IPR041657">
    <property type="entry name" value="HTH_17"/>
</dbReference>
<protein>
    <recommendedName>
        <fullName evidence="1">Helix-turn-helix domain-containing protein</fullName>
    </recommendedName>
</protein>
<name>A0A1H4WU43_9MICC</name>
<evidence type="ECO:0000313" key="2">
    <source>
        <dbReference type="EMBL" id="SEC89311.1"/>
    </source>
</evidence>
<sequence length="63" mass="6888">MSIEKRKLAYSIPEAAEAIGQSTDTIRRSIARGDLSVKYPNSKPVILASELESWLDSLPSEAP</sequence>
<dbReference type="EMBL" id="FNSN01000006">
    <property type="protein sequence ID" value="SEC96238.1"/>
    <property type="molecule type" value="Genomic_DNA"/>
</dbReference>
<dbReference type="EMBL" id="FNSN01000004">
    <property type="protein sequence ID" value="SEC89311.1"/>
    <property type="molecule type" value="Genomic_DNA"/>
</dbReference>
<accession>A0A1H4WU43</accession>
<dbReference type="Proteomes" id="UP000182652">
    <property type="component" value="Unassembled WGS sequence"/>
</dbReference>
<feature type="domain" description="Helix-turn-helix" evidence="1">
    <location>
        <begin position="10"/>
        <end position="57"/>
    </location>
</feature>
<dbReference type="Pfam" id="PF12728">
    <property type="entry name" value="HTH_17"/>
    <property type="match status" value="1"/>
</dbReference>
<organism evidence="3 4">
    <name type="scientific">Arthrobacter woluwensis</name>
    <dbReference type="NCBI Taxonomy" id="156980"/>
    <lineage>
        <taxon>Bacteria</taxon>
        <taxon>Bacillati</taxon>
        <taxon>Actinomycetota</taxon>
        <taxon>Actinomycetes</taxon>
        <taxon>Micrococcales</taxon>
        <taxon>Micrococcaceae</taxon>
        <taxon>Arthrobacter</taxon>
    </lineage>
</organism>
<evidence type="ECO:0000313" key="3">
    <source>
        <dbReference type="EMBL" id="SEC96238.1"/>
    </source>
</evidence>
<reference evidence="3 4" key="1">
    <citation type="submission" date="2016-10" db="EMBL/GenBank/DDBJ databases">
        <authorList>
            <person name="de Groot N.N."/>
        </authorList>
    </citation>
    <scope>NUCLEOTIDE SEQUENCE [LARGE SCALE GENOMIC DNA]</scope>
    <source>
        <strain evidence="3 4">DSM 10495</strain>
    </source>
</reference>
<keyword evidence="4" id="KW-1185">Reference proteome</keyword>
<evidence type="ECO:0000313" key="4">
    <source>
        <dbReference type="Proteomes" id="UP000182652"/>
    </source>
</evidence>